<feature type="region of interest" description="Disordered" evidence="4">
    <location>
        <begin position="132"/>
        <end position="178"/>
    </location>
</feature>
<dbReference type="InterPro" id="IPR000424">
    <property type="entry name" value="Primosome_PriB/ssb"/>
</dbReference>
<dbReference type="PROSITE" id="PS50935">
    <property type="entry name" value="SSB"/>
    <property type="match status" value="1"/>
</dbReference>
<name>A0A8I1DEE4_THEIN</name>
<dbReference type="Proteomes" id="UP000633619">
    <property type="component" value="Unassembled WGS sequence"/>
</dbReference>
<dbReference type="InterPro" id="IPR012340">
    <property type="entry name" value="NA-bd_OB-fold"/>
</dbReference>
<evidence type="ECO:0000256" key="1">
    <source>
        <dbReference type="ARBA" id="ARBA00023125"/>
    </source>
</evidence>
<dbReference type="PANTHER" id="PTHR10302">
    <property type="entry name" value="SINGLE-STRANDED DNA-BINDING PROTEIN"/>
    <property type="match status" value="1"/>
</dbReference>
<keyword evidence="2" id="KW-0227">DNA damage</keyword>
<dbReference type="NCBIfam" id="TIGR00621">
    <property type="entry name" value="ssb"/>
    <property type="match status" value="1"/>
</dbReference>
<feature type="short sequence motif" description="Important for interaction with partner proteins" evidence="2">
    <location>
        <begin position="173"/>
        <end position="178"/>
    </location>
</feature>
<comment type="subunit">
    <text evidence="2">Homotetramer.</text>
</comment>
<keyword evidence="6" id="KW-1185">Reference proteome</keyword>
<evidence type="ECO:0000313" key="6">
    <source>
        <dbReference type="Proteomes" id="UP000633619"/>
    </source>
</evidence>
<evidence type="ECO:0000256" key="2">
    <source>
        <dbReference type="HAMAP-Rule" id="MF_00984"/>
    </source>
</evidence>
<keyword evidence="2" id="KW-0234">DNA repair</keyword>
<dbReference type="Pfam" id="PF00436">
    <property type="entry name" value="SSB"/>
    <property type="match status" value="1"/>
</dbReference>
<evidence type="ECO:0000313" key="5">
    <source>
        <dbReference type="EMBL" id="MBH8594899.1"/>
    </source>
</evidence>
<reference evidence="5 6" key="1">
    <citation type="submission" date="2020-12" db="EMBL/GenBank/DDBJ databases">
        <title>WGS of Thermoactinomyces spp.</title>
        <authorList>
            <person name="Cheng K."/>
        </authorList>
    </citation>
    <scope>NUCLEOTIDE SEQUENCE [LARGE SCALE GENOMIC DNA]</scope>
    <source>
        <strain evidence="6">CICC 10671\DSM 43846</strain>
    </source>
</reference>
<evidence type="ECO:0000256" key="4">
    <source>
        <dbReference type="SAM" id="MobiDB-lite"/>
    </source>
</evidence>
<gene>
    <name evidence="5" type="primary">ssb</name>
    <name evidence="5" type="ORF">I8U20_06095</name>
</gene>
<dbReference type="InterPro" id="IPR011344">
    <property type="entry name" value="ssDNA-bd"/>
</dbReference>
<evidence type="ECO:0000256" key="3">
    <source>
        <dbReference type="RuleBase" id="RU000524"/>
    </source>
</evidence>
<dbReference type="GO" id="GO:0006310">
    <property type="term" value="P:DNA recombination"/>
    <property type="evidence" value="ECO:0007669"/>
    <property type="project" value="UniProtKB-UniRule"/>
</dbReference>
<dbReference type="HAMAP" id="MF_00984">
    <property type="entry name" value="SSB"/>
    <property type="match status" value="1"/>
</dbReference>
<comment type="function">
    <text evidence="2">Plays an important role in DNA replication, recombination and repair. Binds to ssDNA and to an array of partner proteins to recruit them to their sites of action during DNA metabolism.</text>
</comment>
<dbReference type="GO" id="GO:0006260">
    <property type="term" value="P:DNA replication"/>
    <property type="evidence" value="ECO:0007669"/>
    <property type="project" value="UniProtKB-UniRule"/>
</dbReference>
<dbReference type="GO" id="GO:0003697">
    <property type="term" value="F:single-stranded DNA binding"/>
    <property type="evidence" value="ECO:0007669"/>
    <property type="project" value="UniProtKB-UniRule"/>
</dbReference>
<protein>
    <recommendedName>
        <fullName evidence="2 3">Single-stranded DNA-binding protein</fullName>
        <shortName evidence="2">SSB</shortName>
    </recommendedName>
</protein>
<feature type="compositionally biased region" description="Polar residues" evidence="4">
    <location>
        <begin position="143"/>
        <end position="157"/>
    </location>
</feature>
<dbReference type="GO" id="GO:0006281">
    <property type="term" value="P:DNA repair"/>
    <property type="evidence" value="ECO:0007669"/>
    <property type="project" value="UniProtKB-UniRule"/>
</dbReference>
<keyword evidence="2" id="KW-0233">DNA recombination</keyword>
<dbReference type="Gene3D" id="2.40.50.140">
    <property type="entry name" value="Nucleic acid-binding proteins"/>
    <property type="match status" value="1"/>
</dbReference>
<keyword evidence="1 2" id="KW-0238">DNA-binding</keyword>
<dbReference type="SUPFAM" id="SSF50249">
    <property type="entry name" value="Nucleic acid-binding proteins"/>
    <property type="match status" value="1"/>
</dbReference>
<keyword evidence="2" id="KW-0235">DNA replication</keyword>
<comment type="caution">
    <text evidence="2">Lacks conserved residue(s) required for the propagation of feature annotation.</text>
</comment>
<dbReference type="EMBL" id="JAECVW010000003">
    <property type="protein sequence ID" value="MBH8594899.1"/>
    <property type="molecule type" value="Genomic_DNA"/>
</dbReference>
<dbReference type="AlphaFoldDB" id="A0A8I1DEE4"/>
<organism evidence="5 6">
    <name type="scientific">Thermoactinomyces intermedius</name>
    <dbReference type="NCBI Taxonomy" id="2024"/>
    <lineage>
        <taxon>Bacteria</taxon>
        <taxon>Bacillati</taxon>
        <taxon>Bacillota</taxon>
        <taxon>Bacilli</taxon>
        <taxon>Bacillales</taxon>
        <taxon>Thermoactinomycetaceae</taxon>
        <taxon>Thermoactinomyces</taxon>
    </lineage>
</organism>
<proteinExistence type="inferred from homology"/>
<dbReference type="GO" id="GO:0009295">
    <property type="term" value="C:nucleoid"/>
    <property type="evidence" value="ECO:0007669"/>
    <property type="project" value="TreeGrafter"/>
</dbReference>
<dbReference type="FunFam" id="2.40.50.140:FF:000084">
    <property type="entry name" value="Single-stranded DNA-binding protein"/>
    <property type="match status" value="1"/>
</dbReference>
<comment type="caution">
    <text evidence="5">The sequence shown here is derived from an EMBL/GenBank/DDBJ whole genome shotgun (WGS) entry which is preliminary data.</text>
</comment>
<dbReference type="PANTHER" id="PTHR10302:SF27">
    <property type="entry name" value="SINGLE-STRANDED DNA-BINDING PROTEIN"/>
    <property type="match status" value="1"/>
</dbReference>
<accession>A0A8I1DEE4</accession>
<dbReference type="CDD" id="cd04496">
    <property type="entry name" value="SSB_OBF"/>
    <property type="match status" value="1"/>
</dbReference>
<sequence>MVEDRNLGSNCRFVPGNLFSQSAFDDNRVILVGRLTRDPELRYTPSGVAVVRFNVAVNRNYLNQRGEREADFINIVAWRNLAENCANYLRKGSLVGIDGRLQTGKYENQEGRTVYTTDVVAEDVRFLEPRNRNAESGGAFGASDNSRNGNSYSQNTPLDDPFADDGQPIDISDDDLPF</sequence>